<accession>A0A255HZP7</accession>
<evidence type="ECO:0000256" key="1">
    <source>
        <dbReference type="SAM" id="Phobius"/>
    </source>
</evidence>
<comment type="caution">
    <text evidence="3">The sequence shown here is derived from an EMBL/GenBank/DDBJ whole genome shotgun (WGS) entry which is preliminary data.</text>
</comment>
<keyword evidence="1" id="KW-0812">Transmembrane</keyword>
<keyword evidence="4" id="KW-1185">Reference proteome</keyword>
<dbReference type="AlphaFoldDB" id="A0A255HZP7"/>
<reference evidence="2 5" key="2">
    <citation type="submission" date="2018-05" db="EMBL/GenBank/DDBJ databases">
        <title>Genomic Encyclopedia of Type Strains, Phase IV (KMG-IV): sequencing the most valuable type-strain genomes for metagenomic binning, comparative biology and taxonomic classification.</title>
        <authorList>
            <person name="Goeker M."/>
        </authorList>
    </citation>
    <scope>NUCLEOTIDE SEQUENCE [LARGE SCALE GENOMIC DNA]</scope>
    <source>
        <strain evidence="2 5">DSM 28816</strain>
    </source>
</reference>
<organism evidence="3 4">
    <name type="scientific">Lachnotalea glycerini</name>
    <dbReference type="NCBI Taxonomy" id="1763509"/>
    <lineage>
        <taxon>Bacteria</taxon>
        <taxon>Bacillati</taxon>
        <taxon>Bacillota</taxon>
        <taxon>Clostridia</taxon>
        <taxon>Lachnospirales</taxon>
        <taxon>Lachnospiraceae</taxon>
        <taxon>Lachnotalea</taxon>
    </lineage>
</organism>
<sequence>MKKKIILSRIFLGIGIASVLLTIIIPGLKISLGNVFSHSYNGFFSVIIFCISLGIFFKISSGIDDICINRMKFVLSCSFLLSLFTNILFL</sequence>
<keyword evidence="1" id="KW-1133">Transmembrane helix</keyword>
<dbReference type="EMBL" id="QICS01000004">
    <property type="protein sequence ID" value="PXV91037.1"/>
    <property type="molecule type" value="Genomic_DNA"/>
</dbReference>
<proteinExistence type="predicted"/>
<keyword evidence="1" id="KW-0472">Membrane</keyword>
<name>A0A255HZP7_9FIRM</name>
<feature type="transmembrane region" description="Helical" evidence="1">
    <location>
        <begin position="40"/>
        <end position="59"/>
    </location>
</feature>
<feature type="transmembrane region" description="Helical" evidence="1">
    <location>
        <begin position="7"/>
        <end position="28"/>
    </location>
</feature>
<evidence type="ECO:0000313" key="5">
    <source>
        <dbReference type="Proteomes" id="UP000247523"/>
    </source>
</evidence>
<evidence type="ECO:0000313" key="2">
    <source>
        <dbReference type="EMBL" id="PXV91037.1"/>
    </source>
</evidence>
<reference evidence="3" key="3">
    <citation type="submission" date="2018-07" db="EMBL/GenBank/DDBJ databases">
        <authorList>
            <person name="Quirk P.G."/>
            <person name="Krulwich T.A."/>
        </authorList>
    </citation>
    <scope>NUCLEOTIDE SEQUENCE</scope>
    <source>
        <strain evidence="3">CCRI-19302</strain>
    </source>
</reference>
<dbReference type="EMBL" id="NOKA02000085">
    <property type="protein sequence ID" value="RDY28465.1"/>
    <property type="molecule type" value="Genomic_DNA"/>
</dbReference>
<protein>
    <submittedName>
        <fullName evidence="3">Uncharacterized protein</fullName>
    </submittedName>
</protein>
<reference evidence="3 4" key="1">
    <citation type="journal article" date="2017" name="Genome Announc.">
        <title>Draft Genome Sequence of a Sporulating and Motile Strain of Lachnotalea glycerini Isolated from Water in Quebec City, Canada.</title>
        <authorList>
            <person name="Maheux A.F."/>
            <person name="Boudreau D.K."/>
            <person name="Berube E."/>
            <person name="Boissinot M."/>
            <person name="Raymond F."/>
            <person name="Brodeur S."/>
            <person name="Corbeil J."/>
            <person name="Isabel S."/>
            <person name="Omar R.F."/>
            <person name="Bergeron M.G."/>
        </authorList>
    </citation>
    <scope>NUCLEOTIDE SEQUENCE [LARGE SCALE GENOMIC DNA]</scope>
    <source>
        <strain evidence="3 4">CCRI-19302</strain>
    </source>
</reference>
<feature type="transmembrane region" description="Helical" evidence="1">
    <location>
        <begin position="71"/>
        <end position="89"/>
    </location>
</feature>
<dbReference type="Proteomes" id="UP000247523">
    <property type="component" value="Unassembled WGS sequence"/>
</dbReference>
<dbReference type="Proteomes" id="UP000216411">
    <property type="component" value="Unassembled WGS sequence"/>
</dbReference>
<gene>
    <name evidence="2" type="ORF">C8E03_10444</name>
    <name evidence="3" type="ORF">CG710_019645</name>
</gene>
<evidence type="ECO:0000313" key="3">
    <source>
        <dbReference type="EMBL" id="RDY28465.1"/>
    </source>
</evidence>
<evidence type="ECO:0000313" key="4">
    <source>
        <dbReference type="Proteomes" id="UP000216411"/>
    </source>
</evidence>